<gene>
    <name evidence="3" type="ORF">ACFSVL_16715</name>
</gene>
<dbReference type="RefSeq" id="WP_378305101.1">
    <property type="nucleotide sequence ID" value="NZ_JBHUKS010000011.1"/>
</dbReference>
<evidence type="ECO:0000313" key="4">
    <source>
        <dbReference type="Proteomes" id="UP001597483"/>
    </source>
</evidence>
<dbReference type="InterPro" id="IPR050300">
    <property type="entry name" value="GDXG_lipolytic_enzyme"/>
</dbReference>
<dbReference type="SUPFAM" id="SSF53474">
    <property type="entry name" value="alpha/beta-Hydrolases"/>
    <property type="match status" value="1"/>
</dbReference>
<keyword evidence="1 3" id="KW-0378">Hydrolase</keyword>
<dbReference type="PANTHER" id="PTHR48081:SF8">
    <property type="entry name" value="ALPHA_BETA HYDROLASE FOLD-3 DOMAIN-CONTAINING PROTEIN-RELATED"/>
    <property type="match status" value="1"/>
</dbReference>
<dbReference type="Proteomes" id="UP001597483">
    <property type="component" value="Unassembled WGS sequence"/>
</dbReference>
<evidence type="ECO:0000313" key="3">
    <source>
        <dbReference type="EMBL" id="MFD2469032.1"/>
    </source>
</evidence>
<reference evidence="4" key="1">
    <citation type="journal article" date="2019" name="Int. J. Syst. Evol. Microbiol.">
        <title>The Global Catalogue of Microorganisms (GCM) 10K type strain sequencing project: providing services to taxonomists for standard genome sequencing and annotation.</title>
        <authorList>
            <consortium name="The Broad Institute Genomics Platform"/>
            <consortium name="The Broad Institute Genome Sequencing Center for Infectious Disease"/>
            <person name="Wu L."/>
            <person name="Ma J."/>
        </authorList>
    </citation>
    <scope>NUCLEOTIDE SEQUENCE [LARGE SCALE GENOMIC DNA]</scope>
    <source>
        <strain evidence="4">CGMCC 4.7641</strain>
    </source>
</reference>
<sequence length="305" mass="31977">MDSEFAGFLAAMPPLQFDDPAAQREMSAKVRAEWPPVPWPAGVSRIDEEVPVAAGWSVPIRRYVPDEAGESTPVVLWMHGGGYCIGHLDEDEVFCASLAADVGATVVSVDYRLAPEDPYPAALDDCHAALRHVAAAAPLVVAGLSAGAGLAAAVAIRARDEGGPAIDGQVLLCPFLDATMRGASLTELPTAAVFSAEDARRCWQHYLGSLVEAPPATGSPAAARDFRRLPPAYVLAAGEDCLRDEAVEYARQLQAAGVPVELHVVPGVPHAFTALQPGAAISRRIRREVEGVFGRFTAGGGGQTP</sequence>
<dbReference type="GO" id="GO:0016787">
    <property type="term" value="F:hydrolase activity"/>
    <property type="evidence" value="ECO:0007669"/>
    <property type="project" value="UniProtKB-KW"/>
</dbReference>
<dbReference type="Gene3D" id="3.40.50.1820">
    <property type="entry name" value="alpha/beta hydrolase"/>
    <property type="match status" value="1"/>
</dbReference>
<proteinExistence type="predicted"/>
<evidence type="ECO:0000256" key="1">
    <source>
        <dbReference type="ARBA" id="ARBA00022801"/>
    </source>
</evidence>
<organism evidence="3 4">
    <name type="scientific">Amycolatopsis silviterrae</name>
    <dbReference type="NCBI Taxonomy" id="1656914"/>
    <lineage>
        <taxon>Bacteria</taxon>
        <taxon>Bacillati</taxon>
        <taxon>Actinomycetota</taxon>
        <taxon>Actinomycetes</taxon>
        <taxon>Pseudonocardiales</taxon>
        <taxon>Pseudonocardiaceae</taxon>
        <taxon>Amycolatopsis</taxon>
    </lineage>
</organism>
<dbReference type="PANTHER" id="PTHR48081">
    <property type="entry name" value="AB HYDROLASE SUPERFAMILY PROTEIN C4A8.06C"/>
    <property type="match status" value="1"/>
</dbReference>
<comment type="caution">
    <text evidence="3">The sequence shown here is derived from an EMBL/GenBank/DDBJ whole genome shotgun (WGS) entry which is preliminary data.</text>
</comment>
<dbReference type="InterPro" id="IPR013094">
    <property type="entry name" value="AB_hydrolase_3"/>
</dbReference>
<keyword evidence="4" id="KW-1185">Reference proteome</keyword>
<dbReference type="Pfam" id="PF07859">
    <property type="entry name" value="Abhydrolase_3"/>
    <property type="match status" value="1"/>
</dbReference>
<name>A0ABW5H6W6_9PSEU</name>
<dbReference type="EMBL" id="JBHUKS010000011">
    <property type="protein sequence ID" value="MFD2469032.1"/>
    <property type="molecule type" value="Genomic_DNA"/>
</dbReference>
<protein>
    <submittedName>
        <fullName evidence="3">Alpha/beta hydrolase</fullName>
    </submittedName>
</protein>
<feature type="domain" description="Alpha/beta hydrolase fold-3" evidence="2">
    <location>
        <begin position="75"/>
        <end position="273"/>
    </location>
</feature>
<accession>A0ABW5H6W6</accession>
<evidence type="ECO:0000259" key="2">
    <source>
        <dbReference type="Pfam" id="PF07859"/>
    </source>
</evidence>
<dbReference type="InterPro" id="IPR029058">
    <property type="entry name" value="AB_hydrolase_fold"/>
</dbReference>